<dbReference type="InterPro" id="IPR046342">
    <property type="entry name" value="CBS_dom_sf"/>
</dbReference>
<comment type="caution">
    <text evidence="4">The sequence shown here is derived from an EMBL/GenBank/DDBJ whole genome shotgun (WGS) entry which is preliminary data.</text>
</comment>
<accession>A0A918KLV5</accession>
<dbReference type="AlphaFoldDB" id="A0A918KLV5"/>
<keyword evidence="1 2" id="KW-0129">CBS domain</keyword>
<dbReference type="CDD" id="cd04584">
    <property type="entry name" value="CBS_pair_AcuB_like"/>
    <property type="match status" value="1"/>
</dbReference>
<dbReference type="PANTHER" id="PTHR43080:SF2">
    <property type="entry name" value="CBS DOMAIN-CONTAINING PROTEIN"/>
    <property type="match status" value="1"/>
</dbReference>
<proteinExistence type="predicted"/>
<evidence type="ECO:0000259" key="3">
    <source>
        <dbReference type="PROSITE" id="PS51371"/>
    </source>
</evidence>
<dbReference type="Gene3D" id="3.10.580.10">
    <property type="entry name" value="CBS-domain"/>
    <property type="match status" value="1"/>
</dbReference>
<keyword evidence="5" id="KW-1185">Reference proteome</keyword>
<dbReference type="InterPro" id="IPR051257">
    <property type="entry name" value="Diverse_CBS-Domain"/>
</dbReference>
<protein>
    <submittedName>
        <fullName evidence="4">CBS domain-containing protein</fullName>
    </submittedName>
</protein>
<evidence type="ECO:0000313" key="4">
    <source>
        <dbReference type="EMBL" id="GGX68321.1"/>
    </source>
</evidence>
<dbReference type="Proteomes" id="UP000626148">
    <property type="component" value="Unassembled WGS sequence"/>
</dbReference>
<evidence type="ECO:0000256" key="1">
    <source>
        <dbReference type="ARBA" id="ARBA00023122"/>
    </source>
</evidence>
<dbReference type="PROSITE" id="PS51371">
    <property type="entry name" value="CBS"/>
    <property type="match status" value="2"/>
</dbReference>
<dbReference type="EMBL" id="BMXR01000012">
    <property type="protein sequence ID" value="GGX68321.1"/>
    <property type="molecule type" value="Genomic_DNA"/>
</dbReference>
<reference evidence="4" key="1">
    <citation type="journal article" date="2014" name="Int. J. Syst. Evol. Microbiol.">
        <title>Complete genome sequence of Corynebacterium casei LMG S-19264T (=DSM 44701T), isolated from a smear-ripened cheese.</title>
        <authorList>
            <consortium name="US DOE Joint Genome Institute (JGI-PGF)"/>
            <person name="Walter F."/>
            <person name="Albersmeier A."/>
            <person name="Kalinowski J."/>
            <person name="Ruckert C."/>
        </authorList>
    </citation>
    <scope>NUCLEOTIDE SEQUENCE</scope>
    <source>
        <strain evidence="4">KCTC 22169</strain>
    </source>
</reference>
<gene>
    <name evidence="4" type="ORF">GCM10007392_39860</name>
</gene>
<dbReference type="RefSeq" id="WP_189612042.1">
    <property type="nucleotide sequence ID" value="NZ_BMXR01000012.1"/>
</dbReference>
<evidence type="ECO:0000313" key="5">
    <source>
        <dbReference type="Proteomes" id="UP000626148"/>
    </source>
</evidence>
<sequence>MTVKKIMSHTVVTVKMDDDLSQVRELFEEQKFHHLLVTDNGRLVGIISDRDILKTVSPYVGTPAETTHDTATLNKRAHQIMSRNPVTVGPDSELFDAVELFNHKGVSCLPVVDDQFQPIGIVTWRDILKTIEVISRKKQQTRH</sequence>
<dbReference type="InterPro" id="IPR000644">
    <property type="entry name" value="CBS_dom"/>
</dbReference>
<reference evidence="4" key="2">
    <citation type="submission" date="2020-09" db="EMBL/GenBank/DDBJ databases">
        <authorList>
            <person name="Sun Q."/>
            <person name="Kim S."/>
        </authorList>
    </citation>
    <scope>NUCLEOTIDE SEQUENCE</scope>
    <source>
        <strain evidence="4">KCTC 22169</strain>
    </source>
</reference>
<dbReference type="PANTHER" id="PTHR43080">
    <property type="entry name" value="CBS DOMAIN-CONTAINING PROTEIN CBSX3, MITOCHONDRIAL"/>
    <property type="match status" value="1"/>
</dbReference>
<feature type="domain" description="CBS" evidence="3">
    <location>
        <begin position="7"/>
        <end position="66"/>
    </location>
</feature>
<dbReference type="Pfam" id="PF00571">
    <property type="entry name" value="CBS"/>
    <property type="match status" value="2"/>
</dbReference>
<dbReference type="SMART" id="SM00116">
    <property type="entry name" value="CBS"/>
    <property type="match status" value="2"/>
</dbReference>
<name>A0A918KLV5_9GAMM</name>
<dbReference type="SUPFAM" id="SSF54631">
    <property type="entry name" value="CBS-domain pair"/>
    <property type="match status" value="1"/>
</dbReference>
<feature type="domain" description="CBS" evidence="3">
    <location>
        <begin position="81"/>
        <end position="138"/>
    </location>
</feature>
<evidence type="ECO:0000256" key="2">
    <source>
        <dbReference type="PROSITE-ProRule" id="PRU00703"/>
    </source>
</evidence>
<organism evidence="4 5">
    <name type="scientific">Saccharospirillum salsuginis</name>
    <dbReference type="NCBI Taxonomy" id="418750"/>
    <lineage>
        <taxon>Bacteria</taxon>
        <taxon>Pseudomonadati</taxon>
        <taxon>Pseudomonadota</taxon>
        <taxon>Gammaproteobacteria</taxon>
        <taxon>Oceanospirillales</taxon>
        <taxon>Saccharospirillaceae</taxon>
        <taxon>Saccharospirillum</taxon>
    </lineage>
</organism>